<organism evidence="1 2">
    <name type="scientific">Populus alba</name>
    <name type="common">White poplar</name>
    <dbReference type="NCBI Taxonomy" id="43335"/>
    <lineage>
        <taxon>Eukaryota</taxon>
        <taxon>Viridiplantae</taxon>
        <taxon>Streptophyta</taxon>
        <taxon>Embryophyta</taxon>
        <taxon>Tracheophyta</taxon>
        <taxon>Spermatophyta</taxon>
        <taxon>Magnoliopsida</taxon>
        <taxon>eudicotyledons</taxon>
        <taxon>Gunneridae</taxon>
        <taxon>Pentapetalae</taxon>
        <taxon>rosids</taxon>
        <taxon>fabids</taxon>
        <taxon>Malpighiales</taxon>
        <taxon>Salicaceae</taxon>
        <taxon>Saliceae</taxon>
        <taxon>Populus</taxon>
    </lineage>
</organism>
<keyword evidence="2" id="KW-1185">Reference proteome</keyword>
<accession>A0ACC4AQD1</accession>
<comment type="caution">
    <text evidence="1">The sequence shown here is derived from an EMBL/GenBank/DDBJ whole genome shotgun (WGS) entry which is preliminary data.</text>
</comment>
<evidence type="ECO:0000313" key="1">
    <source>
        <dbReference type="EMBL" id="KAL3568435.1"/>
    </source>
</evidence>
<dbReference type="Proteomes" id="UP000309997">
    <property type="component" value="Unassembled WGS sequence"/>
</dbReference>
<dbReference type="EMBL" id="RCHU02000017">
    <property type="protein sequence ID" value="KAL3568435.1"/>
    <property type="molecule type" value="Genomic_DNA"/>
</dbReference>
<name>A0ACC4AQD1_POPAL</name>
<evidence type="ECO:0000313" key="2">
    <source>
        <dbReference type="Proteomes" id="UP000309997"/>
    </source>
</evidence>
<proteinExistence type="predicted"/>
<sequence>MVAEKGGERRRLWKGRDERTAGMEGVNQPFLEKLATNKLLASSARTPVESHSLSAEDDQTLARPSKAMMANCHHVVFLESINEKKATKQRKEICFPGWPWQAATLSVYEALLLEERLREAVRFAVTLALLEVITESDAITLRRESEPGDRDV</sequence>
<gene>
    <name evidence="1" type="ORF">D5086_031086</name>
</gene>
<reference evidence="1 2" key="1">
    <citation type="journal article" date="2024" name="Plant Biotechnol. J.">
        <title>Genome and CRISPR/Cas9 system of a widespread forest tree (Populus alba) in the world.</title>
        <authorList>
            <person name="Liu Y.J."/>
            <person name="Jiang P.F."/>
            <person name="Han X.M."/>
            <person name="Li X.Y."/>
            <person name="Wang H.M."/>
            <person name="Wang Y.J."/>
            <person name="Wang X.X."/>
            <person name="Zeng Q.Y."/>
        </authorList>
    </citation>
    <scope>NUCLEOTIDE SEQUENCE [LARGE SCALE GENOMIC DNA]</scope>
    <source>
        <strain evidence="2">cv. PAL-ZL1</strain>
    </source>
</reference>
<protein>
    <submittedName>
        <fullName evidence="1">Uncharacterized protein</fullName>
    </submittedName>
</protein>